<dbReference type="KEGG" id="vg:65066749"/>
<proteinExistence type="predicted"/>
<feature type="region of interest" description="Disordered" evidence="1">
    <location>
        <begin position="20"/>
        <end position="39"/>
    </location>
</feature>
<evidence type="ECO:0000313" key="2">
    <source>
        <dbReference type="EMBL" id="AKO61640.1"/>
    </source>
</evidence>
<dbReference type="GeneID" id="65066749"/>
<evidence type="ECO:0000256" key="1">
    <source>
        <dbReference type="SAM" id="MobiDB-lite"/>
    </source>
</evidence>
<organism evidence="2 3">
    <name type="scientific">Stenotrophomonas phage IME-SM1</name>
    <dbReference type="NCBI Taxonomy" id="1654717"/>
    <lineage>
        <taxon>Viruses</taxon>
        <taxon>Duplodnaviria</taxon>
        <taxon>Heunggongvirae</taxon>
        <taxon>Uroviricota</taxon>
        <taxon>Caudoviricetes</taxon>
        <taxon>Menderavirus</taxon>
        <taxon>Menderavirus IMESM1</taxon>
    </lineage>
</organism>
<keyword evidence="3" id="KW-1185">Reference proteome</keyword>
<protein>
    <submittedName>
        <fullName evidence="2">Uncharacterized protein</fullName>
    </submittedName>
</protein>
<dbReference type="Proteomes" id="UP000224291">
    <property type="component" value="Segment"/>
</dbReference>
<name>A0A0H4IPF9_9CAUD</name>
<feature type="compositionally biased region" description="Basic residues" evidence="1">
    <location>
        <begin position="29"/>
        <end position="39"/>
    </location>
</feature>
<accession>A0A0H4IPF9</accession>
<evidence type="ECO:0000313" key="3">
    <source>
        <dbReference type="Proteomes" id="UP000224291"/>
    </source>
</evidence>
<sequence length="92" mass="11297">MPYPFEESLSSSEIKKIRREVKEEQKYPRRDRRKMRRELHKKNKEGAFHSFNRGKVGKWISENFTSSNDFRYAYCDKRAENDYYDTWGDLAY</sequence>
<dbReference type="EMBL" id="KR560069">
    <property type="protein sequence ID" value="AKO61640.1"/>
    <property type="molecule type" value="Genomic_DNA"/>
</dbReference>
<dbReference type="RefSeq" id="YP_010077833.1">
    <property type="nucleotide sequence ID" value="NC_054952.1"/>
</dbReference>
<reference evidence="2 3" key="1">
    <citation type="submission" date="2015-05" db="EMBL/GenBank/DDBJ databases">
        <authorList>
            <person name="Liu X."/>
            <person name="Tong Y."/>
            <person name="Huang Y."/>
            <person name="Fan H."/>
            <person name="An X."/>
            <person name="Mi Z."/>
            <person name="Zhang Z."/>
        </authorList>
    </citation>
    <scope>NUCLEOTIDE SEQUENCE [LARGE SCALE GENOMIC DNA]</scope>
</reference>